<comment type="caution">
    <text evidence="3">The sequence shown here is derived from an EMBL/GenBank/DDBJ whole genome shotgun (WGS) entry which is preliminary data.</text>
</comment>
<keyword evidence="2" id="KW-1133">Transmembrane helix</keyword>
<feature type="region of interest" description="Disordered" evidence="1">
    <location>
        <begin position="142"/>
        <end position="174"/>
    </location>
</feature>
<evidence type="ECO:0000256" key="1">
    <source>
        <dbReference type="SAM" id="MobiDB-lite"/>
    </source>
</evidence>
<reference evidence="3 4" key="1">
    <citation type="submission" date="2020-02" db="EMBL/GenBank/DDBJ databases">
        <title>The whole genome sequence of CPCC 205119.</title>
        <authorList>
            <person name="Jiang Z."/>
        </authorList>
    </citation>
    <scope>NUCLEOTIDE SEQUENCE [LARGE SCALE GENOMIC DNA]</scope>
    <source>
        <strain evidence="3 4">CPCC 205119</strain>
    </source>
</reference>
<name>A0A7K3WDR6_9ACTN</name>
<dbReference type="EMBL" id="JAAGWK010000015">
    <property type="protein sequence ID" value="NEL54622.1"/>
    <property type="molecule type" value="Genomic_DNA"/>
</dbReference>
<evidence type="ECO:0000313" key="3">
    <source>
        <dbReference type="EMBL" id="NEL54622.1"/>
    </source>
</evidence>
<dbReference type="RefSeq" id="WP_152731040.1">
    <property type="nucleotide sequence ID" value="NZ_JAABOZ010000001.1"/>
</dbReference>
<organism evidence="3 4">
    <name type="scientific">Goekera deserti</name>
    <dbReference type="NCBI Taxonomy" id="2497753"/>
    <lineage>
        <taxon>Bacteria</taxon>
        <taxon>Bacillati</taxon>
        <taxon>Actinomycetota</taxon>
        <taxon>Actinomycetes</taxon>
        <taxon>Geodermatophilales</taxon>
        <taxon>Geodermatophilaceae</taxon>
        <taxon>Goekera</taxon>
    </lineage>
</organism>
<dbReference type="AlphaFoldDB" id="A0A7K3WDR6"/>
<accession>A0A7K3WDR6</accession>
<evidence type="ECO:0000256" key="2">
    <source>
        <dbReference type="SAM" id="Phobius"/>
    </source>
</evidence>
<dbReference type="Proteomes" id="UP000470470">
    <property type="component" value="Unassembled WGS sequence"/>
</dbReference>
<keyword evidence="2" id="KW-0472">Membrane</keyword>
<protein>
    <submittedName>
        <fullName evidence="3">Uncharacterized protein</fullName>
    </submittedName>
</protein>
<proteinExistence type="predicted"/>
<keyword evidence="4" id="KW-1185">Reference proteome</keyword>
<sequence length="450" mass="45639">MSTEDDVRALLHAVAGDAPGGSPDVPALVVRRHRARRRARVGAGVLAAAALLAVPLVDPGPQPPGPTRTVDGRTLDVLAGPTRGGLAGDAGLVQQLAALPWAGADVQDVTRTVAFAGDIGPQRTALVVARVDGRTLGAWFTGPAGASPGELRQSGDPAPLDASEPVLRLDTDPSPDTLVVLAAPGDQVSVSQRLEVTAAGEPVRRQAPLVTTDGAATSTLPDASAYGVSARVQVIRDGTTVYRGTPLRQPLPAEIPLPAQDPPARPGQPAAPGALVQTVLADLVRTTGYTPDDLTLQTLWSGSLPGPAGPVPTAVLAARFPSGATAVVAGWAAADPGRPADRATYCTFAVLPAGTDPADHPLAMRCDVSDPSGTTVSSLLLGPPGATRVEVRDAAGDVTATHDLDSGVSTAPAEGSERTARFLDAAGQVLADVPLSPYYGNGTFAQTRPR</sequence>
<keyword evidence="2" id="KW-0812">Transmembrane</keyword>
<evidence type="ECO:0000313" key="4">
    <source>
        <dbReference type="Proteomes" id="UP000470470"/>
    </source>
</evidence>
<feature type="transmembrane region" description="Helical" evidence="2">
    <location>
        <begin position="41"/>
        <end position="57"/>
    </location>
</feature>
<gene>
    <name evidence="3" type="ORF">G1H19_11480</name>
</gene>